<protein>
    <submittedName>
        <fullName evidence="3">Exo-alpha-sialidase</fullName>
    </submittedName>
</protein>
<keyword evidence="2" id="KW-0812">Transmembrane</keyword>
<dbReference type="Proteomes" id="UP000739538">
    <property type="component" value="Unassembled WGS sequence"/>
</dbReference>
<dbReference type="Gene3D" id="2.130.10.10">
    <property type="entry name" value="YVTN repeat-like/Quinoprotein amine dehydrogenase"/>
    <property type="match status" value="1"/>
</dbReference>
<reference evidence="3" key="2">
    <citation type="journal article" date="2021" name="Microbiome">
        <title>Successional dynamics and alternative stable states in a saline activated sludge microbial community over 9 years.</title>
        <authorList>
            <person name="Wang Y."/>
            <person name="Ye J."/>
            <person name="Ju F."/>
            <person name="Liu L."/>
            <person name="Boyd J.A."/>
            <person name="Deng Y."/>
            <person name="Parks D.H."/>
            <person name="Jiang X."/>
            <person name="Yin X."/>
            <person name="Woodcroft B.J."/>
            <person name="Tyson G.W."/>
            <person name="Hugenholtz P."/>
            <person name="Polz M.F."/>
            <person name="Zhang T."/>
        </authorList>
    </citation>
    <scope>NUCLEOTIDE SEQUENCE</scope>
    <source>
        <strain evidence="3">HKST-UBA02</strain>
    </source>
</reference>
<organism evidence="3 4">
    <name type="scientific">Eiseniibacteriota bacterium</name>
    <dbReference type="NCBI Taxonomy" id="2212470"/>
    <lineage>
        <taxon>Bacteria</taxon>
        <taxon>Candidatus Eiseniibacteriota</taxon>
    </lineage>
</organism>
<dbReference type="Gene3D" id="2.120.10.10">
    <property type="match status" value="1"/>
</dbReference>
<dbReference type="AlphaFoldDB" id="A0A956NE92"/>
<dbReference type="EMBL" id="JAGQHS010000032">
    <property type="protein sequence ID" value="MCA9755805.1"/>
    <property type="molecule type" value="Genomic_DNA"/>
</dbReference>
<evidence type="ECO:0000256" key="2">
    <source>
        <dbReference type="SAM" id="Phobius"/>
    </source>
</evidence>
<sequence length="640" mass="68331">MSPTRTVTMIAALAALGVGTGVLLWGGIGSSPDTPVGSGLGPSPDSSSSHPSPGLAPPFADHGTVPMPAQGADLSDAGADARADWDEAEFERLREGDGVRPIPLPLDSPIPMTRGTWPNVRVDSAVYAPEETAITIDPDDPNRIVAGAQGSGCYSFFSDDAGLTWSEYSLPDPYDLGDSSLASDEGGWAYYAYIGTFSHSGIYVARSTDSGETWAEGVPVLDHNSGQPFEDKEYPVVDRTGGPYDGSVYIGWTQFDRYGSSNSADSTRILFSYSRDHAASFSTAVRVSDEGGNCVDEDDTVEGAVPAVGPDGTIYMAWAGPRGLEFDLSTDGGDTWGDDVVLSDIPGGWDFAVPGIYRCNGLPQTVADYTSSPYSGRIYVLWSDQRNGDTDVFLLRSDDGVNWMPIKRVNGDTVGNGRHQFFPWMALDPLTGHLHIVFYDRRDTSGNDTEVWLASSIDGGDTFTEQVVSQSPFNPFSSVFFGDYIGIAAYGGRVRPYWMRLDGNQMSSWTALVDLDTTSVPPPASPYQFAVYPNPVRDQATIFAWSTNVNSGLPAGDAQIYSADGRLVRSLAPLPGTGARTSTAAQRSPEAQVSGPCFAPGGSWPFATWDLKNETGRSVPSGSYWVKGPEGGSTRIVVTR</sequence>
<dbReference type="SUPFAM" id="SSF50939">
    <property type="entry name" value="Sialidases"/>
    <property type="match status" value="2"/>
</dbReference>
<name>A0A956NE92_UNCEI</name>
<dbReference type="CDD" id="cd15482">
    <property type="entry name" value="Sialidase_non-viral"/>
    <property type="match status" value="2"/>
</dbReference>
<comment type="caution">
    <text evidence="3">The sequence shown here is derived from an EMBL/GenBank/DDBJ whole genome shotgun (WGS) entry which is preliminary data.</text>
</comment>
<feature type="region of interest" description="Disordered" evidence="1">
    <location>
        <begin position="34"/>
        <end position="83"/>
    </location>
</feature>
<keyword evidence="2" id="KW-1133">Transmembrane helix</keyword>
<evidence type="ECO:0000313" key="4">
    <source>
        <dbReference type="Proteomes" id="UP000739538"/>
    </source>
</evidence>
<dbReference type="InterPro" id="IPR036278">
    <property type="entry name" value="Sialidase_sf"/>
</dbReference>
<evidence type="ECO:0000256" key="1">
    <source>
        <dbReference type="SAM" id="MobiDB-lite"/>
    </source>
</evidence>
<dbReference type="InterPro" id="IPR015943">
    <property type="entry name" value="WD40/YVTN_repeat-like_dom_sf"/>
</dbReference>
<feature type="transmembrane region" description="Helical" evidence="2">
    <location>
        <begin position="7"/>
        <end position="28"/>
    </location>
</feature>
<proteinExistence type="predicted"/>
<feature type="compositionally biased region" description="Low complexity" evidence="1">
    <location>
        <begin position="35"/>
        <end position="53"/>
    </location>
</feature>
<evidence type="ECO:0000313" key="3">
    <source>
        <dbReference type="EMBL" id="MCA9755805.1"/>
    </source>
</evidence>
<keyword evidence="2" id="KW-0472">Membrane</keyword>
<reference evidence="3" key="1">
    <citation type="submission" date="2020-04" db="EMBL/GenBank/DDBJ databases">
        <authorList>
            <person name="Zhang T."/>
        </authorList>
    </citation>
    <scope>NUCLEOTIDE SEQUENCE</scope>
    <source>
        <strain evidence="3">HKST-UBA02</strain>
    </source>
</reference>
<gene>
    <name evidence="3" type="ORF">KDA27_08400</name>
</gene>
<accession>A0A956NE92</accession>